<organism evidence="3 4">
    <name type="scientific">Marinobacter persicus</name>
    <dbReference type="NCBI Taxonomy" id="930118"/>
    <lineage>
        <taxon>Bacteria</taxon>
        <taxon>Pseudomonadati</taxon>
        <taxon>Pseudomonadota</taxon>
        <taxon>Gammaproteobacteria</taxon>
        <taxon>Pseudomonadales</taxon>
        <taxon>Marinobacteraceae</taxon>
        <taxon>Marinobacter</taxon>
    </lineage>
</organism>
<keyword evidence="5" id="KW-1185">Reference proteome</keyword>
<comment type="caution">
    <text evidence="3">The sequence shown here is derived from an EMBL/GenBank/DDBJ whole genome shotgun (WGS) entry which is preliminary data.</text>
</comment>
<name>A0A2S6G466_9GAMM</name>
<evidence type="ECO:0000313" key="4">
    <source>
        <dbReference type="Proteomes" id="UP000239446"/>
    </source>
</evidence>
<protein>
    <submittedName>
        <fullName evidence="3">Uncharacterized protein</fullName>
    </submittedName>
</protein>
<accession>A0A2S6G466</accession>
<dbReference type="Proteomes" id="UP000239648">
    <property type="component" value="Unassembled WGS sequence"/>
</dbReference>
<dbReference type="EMBL" id="PTIT01000025">
    <property type="protein sequence ID" value="PPK50472.1"/>
    <property type="molecule type" value="Genomic_DNA"/>
</dbReference>
<reference evidence="3 4" key="2">
    <citation type="submission" date="2018-02" db="EMBL/GenBank/DDBJ databases">
        <title>Subsurface microbial communities from deep shales in Ohio and West Virginia, USA.</title>
        <authorList>
            <person name="Wrighton K."/>
        </authorList>
    </citation>
    <scope>NUCLEOTIDE SEQUENCE [LARGE SCALE GENOMIC DNA]</scope>
    <source>
        <strain evidence="3 4">UTICA-S1B9</strain>
    </source>
</reference>
<dbReference type="Proteomes" id="UP000239446">
    <property type="component" value="Unassembled WGS sequence"/>
</dbReference>
<sequence>MDANHTPATPPASDRNTITEQPPFFDDAALLEIAKIRTERRQKRARPSKFWQGLAQRFVSCFRG</sequence>
<evidence type="ECO:0000313" key="3">
    <source>
        <dbReference type="EMBL" id="PPK53754.1"/>
    </source>
</evidence>
<proteinExistence type="predicted"/>
<evidence type="ECO:0000313" key="5">
    <source>
        <dbReference type="Proteomes" id="UP000239648"/>
    </source>
</evidence>
<evidence type="ECO:0000256" key="1">
    <source>
        <dbReference type="SAM" id="MobiDB-lite"/>
    </source>
</evidence>
<reference evidence="2 5" key="1">
    <citation type="submission" date="2018-02" db="EMBL/GenBank/DDBJ databases">
        <title>Deep subsurface shale carbon reservoir microbial communities from Ohio and West Virginia, USA.</title>
        <authorList>
            <person name="Wrighton K."/>
        </authorList>
    </citation>
    <scope>NUCLEOTIDE SEQUENCE [LARGE SCALE GENOMIC DNA]</scope>
    <source>
        <strain evidence="2 5">UTICA-S1B6</strain>
    </source>
</reference>
<dbReference type="AlphaFoldDB" id="A0A2S6G466"/>
<feature type="region of interest" description="Disordered" evidence="1">
    <location>
        <begin position="1"/>
        <end position="23"/>
    </location>
</feature>
<evidence type="ECO:0000313" key="2">
    <source>
        <dbReference type="EMBL" id="PPK50472.1"/>
    </source>
</evidence>
<gene>
    <name evidence="3" type="ORF">B0H24_102532</name>
    <name evidence="2" type="ORF">BY455_12532</name>
</gene>
<dbReference type="EMBL" id="PTIU01000025">
    <property type="protein sequence ID" value="PPK53754.1"/>
    <property type="molecule type" value="Genomic_DNA"/>
</dbReference>